<feature type="domain" description="HD" evidence="4">
    <location>
        <begin position="11"/>
        <end position="120"/>
    </location>
</feature>
<dbReference type="PANTHER" id="PTHR35795:SF1">
    <property type="entry name" value="BIS(5'-NUCLEOSYL)-TETRAPHOSPHATASE, SYMMETRICAL"/>
    <property type="match status" value="1"/>
</dbReference>
<keyword evidence="3" id="KW-0378">Hydrolase</keyword>
<evidence type="ECO:0000256" key="1">
    <source>
        <dbReference type="ARBA" id="ARBA00022723"/>
    </source>
</evidence>
<dbReference type="Proteomes" id="UP000324143">
    <property type="component" value="Unassembled WGS sequence"/>
</dbReference>
<organism evidence="5 6">
    <name type="scientific">Candidatus Mcinerneyibacterium aminivorans</name>
    <dbReference type="NCBI Taxonomy" id="2703815"/>
    <lineage>
        <taxon>Bacteria</taxon>
        <taxon>Candidatus Macinerneyibacteriota</taxon>
        <taxon>Candidatus Mcinerneyibacteria</taxon>
        <taxon>Candidatus Mcinerneyibacteriales</taxon>
        <taxon>Candidatus Mcinerneyibacteriaceae</taxon>
        <taxon>Candidatus Mcinerneyibacterium</taxon>
    </lineage>
</organism>
<keyword evidence="1" id="KW-0479">Metal-binding</keyword>
<dbReference type="PANTHER" id="PTHR35795">
    <property type="entry name" value="SLR1885 PROTEIN"/>
    <property type="match status" value="1"/>
</dbReference>
<evidence type="ECO:0000256" key="2">
    <source>
        <dbReference type="ARBA" id="ARBA00022741"/>
    </source>
</evidence>
<accession>A0A5D0MDV0</accession>
<keyword evidence="6" id="KW-1185">Reference proteome</keyword>
<dbReference type="EMBL" id="VSIX01000020">
    <property type="protein sequence ID" value="TYB31924.1"/>
    <property type="molecule type" value="Genomic_DNA"/>
</dbReference>
<dbReference type="AlphaFoldDB" id="A0A5D0MDV0"/>
<name>A0A5D0MDV0_9BACT</name>
<dbReference type="InterPro" id="IPR051094">
    <property type="entry name" value="Diverse_Catalytic_Enzymes"/>
</dbReference>
<dbReference type="NCBIfam" id="TIGR00488">
    <property type="entry name" value="bis(5'-nucleosyl)-tetraphosphatase (symmetrical) YqeK"/>
    <property type="match status" value="1"/>
</dbReference>
<sequence>MLKKYLTCKKRIEHSISTCREMVRFAPKFSLNKNHAKIAGLYHDLARDLDADKILKFAEKFEYKPDKYELEYKTLLHGAASCYLLKKEKIGNDKIYNAVLKHTIPEKKMTMMEKLLYVIDFAEPKRNYPEAKIAYDLLSKDLDHALFYVVKTVIGYLLDENNMIHPRSIELYDEMILKGGYHGKIDY</sequence>
<dbReference type="GO" id="GO:0000166">
    <property type="term" value="F:nucleotide binding"/>
    <property type="evidence" value="ECO:0007669"/>
    <property type="project" value="UniProtKB-KW"/>
</dbReference>
<evidence type="ECO:0000256" key="3">
    <source>
        <dbReference type="ARBA" id="ARBA00022801"/>
    </source>
</evidence>
<dbReference type="SUPFAM" id="SSF109604">
    <property type="entry name" value="HD-domain/PDEase-like"/>
    <property type="match status" value="1"/>
</dbReference>
<dbReference type="InterPro" id="IPR006674">
    <property type="entry name" value="HD_domain"/>
</dbReference>
<evidence type="ECO:0000313" key="6">
    <source>
        <dbReference type="Proteomes" id="UP000324143"/>
    </source>
</evidence>
<protein>
    <submittedName>
        <fullName evidence="5">HD domain-containing protein</fullName>
    </submittedName>
</protein>
<comment type="caution">
    <text evidence="5">The sequence shown here is derived from an EMBL/GenBank/DDBJ whole genome shotgun (WGS) entry which is preliminary data.</text>
</comment>
<reference evidence="5" key="1">
    <citation type="submission" date="2019-08" db="EMBL/GenBank/DDBJ databases">
        <title>Genomic characterization of a novel candidate phylum (ARYD3) from a high temperature, high salinity tertiary oil reservoir in north central Oklahoma, USA.</title>
        <authorList>
            <person name="Youssef N.H."/>
            <person name="Yadav A."/>
            <person name="Elshahed M.S."/>
        </authorList>
    </citation>
    <scope>NUCLEOTIDE SEQUENCE [LARGE SCALE GENOMIC DNA]</scope>
    <source>
        <strain evidence="5">ARYD3</strain>
    </source>
</reference>
<proteinExistence type="predicted"/>
<dbReference type="Gene3D" id="1.10.3210.10">
    <property type="entry name" value="Hypothetical protein af1432"/>
    <property type="match status" value="1"/>
</dbReference>
<dbReference type="GO" id="GO:0016787">
    <property type="term" value="F:hydrolase activity"/>
    <property type="evidence" value="ECO:0007669"/>
    <property type="project" value="UniProtKB-KW"/>
</dbReference>
<keyword evidence="2" id="KW-0547">Nucleotide-binding</keyword>
<evidence type="ECO:0000313" key="5">
    <source>
        <dbReference type="EMBL" id="TYB31924.1"/>
    </source>
</evidence>
<evidence type="ECO:0000259" key="4">
    <source>
        <dbReference type="Pfam" id="PF01966"/>
    </source>
</evidence>
<dbReference type="InterPro" id="IPR005249">
    <property type="entry name" value="YqeK"/>
</dbReference>
<dbReference type="GO" id="GO:0046872">
    <property type="term" value="F:metal ion binding"/>
    <property type="evidence" value="ECO:0007669"/>
    <property type="project" value="UniProtKB-KW"/>
</dbReference>
<dbReference type="Pfam" id="PF01966">
    <property type="entry name" value="HD"/>
    <property type="match status" value="1"/>
</dbReference>
<gene>
    <name evidence="5" type="ORF">FXF47_01640</name>
</gene>